<sequence length="578" mass="67245">MNKLDLDISNFINISKEELESKYNVLKESHKSLQVELESKNQLIYDNKRQLQVYEQLEKDFHQEIELVQKLAKCEVEKYEIKIQRLEENVSDLNDRNQYLETCVFEREEEKVHLEFELKELVDKISLSNEKLETVDDNCQREIRKLKEENEQLKKENEELLLEVKLLKEEIATFEEKYEIANLELENAKENLSCKKSELAECKNVCTNLQEEVVVLKSELEGLRSKPLDTGAKGNSLFAEVNDKRLEVQDKMSRMKQKYLEMKRDYGSKLQKISELRAENQKLAQQLEENNKLQNKDYEYVISTLKSRAATLEDLLERTRADALQNQCMAENTVDDDFKFIQDMMEPKNKEIEELKERLKSESQSKILTAVHLRDSNKELRQWKAVAAQLKCKIDELESKISELEHLKVPLNLEDDVFENDDGKLYHSSGIRHKRHSTKMLCDEIAEMSTLSVVISDIKSIKLPDDSCSEREIEEQTYSQPNLRNIDCSRNSKKAIKNIEGGDLSLNATCSSFNTSSGDNKENVTANSQKDLESNCKDKKVVTFTTETVEKTNLKQPLRKGGRVLDTKTWYIPSKSKK</sequence>
<evidence type="ECO:0000313" key="3">
    <source>
        <dbReference type="RefSeq" id="XP_018319609.1"/>
    </source>
</evidence>
<name>A0A1W4W675_AGRPL</name>
<feature type="coiled-coil region" evidence="1">
    <location>
        <begin position="129"/>
        <end position="226"/>
    </location>
</feature>
<evidence type="ECO:0000313" key="2">
    <source>
        <dbReference type="Proteomes" id="UP000192223"/>
    </source>
</evidence>
<dbReference type="Proteomes" id="UP000192223">
    <property type="component" value="Unplaced"/>
</dbReference>
<protein>
    <submittedName>
        <fullName evidence="3">Protein Spindly isoform X1</fullName>
    </submittedName>
</protein>
<dbReference type="CTD" id="33578"/>
<dbReference type="KEGG" id="apln:108733068"/>
<feature type="coiled-coil region" evidence="1">
    <location>
        <begin position="69"/>
        <end position="103"/>
    </location>
</feature>
<dbReference type="InParanoid" id="A0A1W4W675"/>
<proteinExistence type="predicted"/>
<dbReference type="OrthoDB" id="2121607at2759"/>
<dbReference type="STRING" id="224129.A0A1W4W675"/>
<gene>
    <name evidence="3" type="primary">LOC108733068</name>
</gene>
<keyword evidence="2" id="KW-1185">Reference proteome</keyword>
<dbReference type="RefSeq" id="XP_018319609.1">
    <property type="nucleotide sequence ID" value="XM_018464107.1"/>
</dbReference>
<organism evidence="2 3">
    <name type="scientific">Agrilus planipennis</name>
    <name type="common">Emerald ash borer</name>
    <name type="synonym">Agrilus marcopoli</name>
    <dbReference type="NCBI Taxonomy" id="224129"/>
    <lineage>
        <taxon>Eukaryota</taxon>
        <taxon>Metazoa</taxon>
        <taxon>Ecdysozoa</taxon>
        <taxon>Arthropoda</taxon>
        <taxon>Hexapoda</taxon>
        <taxon>Insecta</taxon>
        <taxon>Pterygota</taxon>
        <taxon>Neoptera</taxon>
        <taxon>Endopterygota</taxon>
        <taxon>Coleoptera</taxon>
        <taxon>Polyphaga</taxon>
        <taxon>Elateriformia</taxon>
        <taxon>Buprestoidea</taxon>
        <taxon>Buprestidae</taxon>
        <taxon>Agrilinae</taxon>
        <taxon>Agrilus</taxon>
    </lineage>
</organism>
<dbReference type="AlphaFoldDB" id="A0A1W4W675"/>
<evidence type="ECO:0000256" key="1">
    <source>
        <dbReference type="SAM" id="Coils"/>
    </source>
</evidence>
<keyword evidence="1" id="KW-0175">Coiled coil</keyword>
<dbReference type="FunCoup" id="A0A1W4W675">
    <property type="interactions" value="351"/>
</dbReference>
<feature type="coiled-coil region" evidence="1">
    <location>
        <begin position="266"/>
        <end position="407"/>
    </location>
</feature>
<dbReference type="Gene3D" id="1.10.287.1490">
    <property type="match status" value="1"/>
</dbReference>
<accession>A0A1W4W675</accession>
<dbReference type="GeneID" id="108733068"/>
<reference evidence="3" key="1">
    <citation type="submission" date="2025-08" db="UniProtKB">
        <authorList>
            <consortium name="RefSeq"/>
        </authorList>
    </citation>
    <scope>IDENTIFICATION</scope>
    <source>
        <tissue evidence="3">Entire body</tissue>
    </source>
</reference>